<dbReference type="SUPFAM" id="SSF103657">
    <property type="entry name" value="BAR/IMD domain-like"/>
    <property type="match status" value="1"/>
</dbReference>
<dbReference type="Gene3D" id="1.20.1270.60">
    <property type="entry name" value="Arfaptin homology (AH) domain/BAR domain"/>
    <property type="match status" value="1"/>
</dbReference>
<reference evidence="2" key="1">
    <citation type="journal article" date="2021" name="Mol. Ecol. Resour.">
        <title>Apolygus lucorum genome provides insights into omnivorousness and mesophyll feeding.</title>
        <authorList>
            <person name="Liu Y."/>
            <person name="Liu H."/>
            <person name="Wang H."/>
            <person name="Huang T."/>
            <person name="Liu B."/>
            <person name="Yang B."/>
            <person name="Yin L."/>
            <person name="Li B."/>
            <person name="Zhang Y."/>
            <person name="Zhang S."/>
            <person name="Jiang F."/>
            <person name="Zhang X."/>
            <person name="Ren Y."/>
            <person name="Wang B."/>
            <person name="Wang S."/>
            <person name="Lu Y."/>
            <person name="Wu K."/>
            <person name="Fan W."/>
            <person name="Wang G."/>
        </authorList>
    </citation>
    <scope>NUCLEOTIDE SEQUENCE</scope>
    <source>
        <strain evidence="2">12Hb</strain>
    </source>
</reference>
<feature type="region of interest" description="Disordered" evidence="1">
    <location>
        <begin position="421"/>
        <end position="440"/>
    </location>
</feature>
<gene>
    <name evidence="2" type="ORF">GE061_003526</name>
</gene>
<dbReference type="SMART" id="SM01015">
    <property type="entry name" value="Arfaptin"/>
    <property type="match status" value="1"/>
</dbReference>
<dbReference type="PANTHER" id="PTHR10164">
    <property type="entry name" value="ISLET CELL AUTOANTIGEN 1"/>
    <property type="match status" value="1"/>
</dbReference>
<proteinExistence type="predicted"/>
<keyword evidence="3" id="KW-1185">Reference proteome</keyword>
<feature type="compositionally biased region" description="Polar residues" evidence="1">
    <location>
        <begin position="298"/>
        <end position="309"/>
    </location>
</feature>
<evidence type="ECO:0000256" key="1">
    <source>
        <dbReference type="SAM" id="MobiDB-lite"/>
    </source>
</evidence>
<feature type="region of interest" description="Disordered" evidence="1">
    <location>
        <begin position="289"/>
        <end position="309"/>
    </location>
</feature>
<feature type="compositionally biased region" description="Low complexity" evidence="1">
    <location>
        <begin position="397"/>
        <end position="409"/>
    </location>
</feature>
<sequence length="440" mass="49738">MYHAVKIELLIVTMSFSYGEGQFRSGIPYNDRHNNHSAISKMQHQYWVTKETVFRKLGKKEDSNIVASDAELDAKLELFKSIQDSCLDLQRIIDKYQERICLLAQEENAMGRFLKDAGRHDKTGAGNVMITLGKTLSHAGQQRISLRSPLLRLFQEVETFRHRAIEDTNRTVLAMERARTEYRASLNWMKDVSQELDPDTYKQMEKFRKVQDTVKQSKVVFDRYKLDCLQKVDLLAAARCNMFSHALILYHNVMLQFATSTYEALSSIATSCREHKKFEFNVVKELSEMKLEEEGTPNEETSGALSQSLQETDEKLLNFDLAESEMPGTENKAEMEQLGDLDLLADPSKMASGSGGSSDVTSSGHFLPSQLLMQGDPMSLLSQQDKLILSDSKDFGGDTQTTQNGNNQTKSSWLELFSELDPLANPDTIGQPSSEPLRNC</sequence>
<dbReference type="EMBL" id="WIXP02000011">
    <property type="protein sequence ID" value="KAF6203111.1"/>
    <property type="molecule type" value="Genomic_DNA"/>
</dbReference>
<dbReference type="Proteomes" id="UP000466442">
    <property type="component" value="Unassembled WGS sequence"/>
</dbReference>
<dbReference type="InterPro" id="IPR006723">
    <property type="entry name" value="Islet_autoAg_Ica1_C"/>
</dbReference>
<comment type="caution">
    <text evidence="2">The sequence shown here is derived from an EMBL/GenBank/DDBJ whole genome shotgun (WGS) entry which is preliminary data.</text>
</comment>
<dbReference type="InterPro" id="IPR010504">
    <property type="entry name" value="AH_dom"/>
</dbReference>
<dbReference type="InterPro" id="IPR027267">
    <property type="entry name" value="AH/BAR_dom_sf"/>
</dbReference>
<evidence type="ECO:0000313" key="2">
    <source>
        <dbReference type="EMBL" id="KAF6203111.1"/>
    </source>
</evidence>
<accession>A0A6A4JRF4</accession>
<dbReference type="AlphaFoldDB" id="A0A6A4JRF4"/>
<dbReference type="GO" id="GO:0005794">
    <property type="term" value="C:Golgi apparatus"/>
    <property type="evidence" value="ECO:0007669"/>
    <property type="project" value="TreeGrafter"/>
</dbReference>
<dbReference type="SMART" id="SM01237">
    <property type="entry name" value="ICA69"/>
    <property type="match status" value="1"/>
</dbReference>
<feature type="compositionally biased region" description="Polar residues" evidence="1">
    <location>
        <begin position="428"/>
        <end position="440"/>
    </location>
</feature>
<dbReference type="Pfam" id="PF06456">
    <property type="entry name" value="Arfaptin"/>
    <property type="match status" value="1"/>
</dbReference>
<protein>
    <submittedName>
        <fullName evidence="2">Uncharacterized protein</fullName>
    </submittedName>
</protein>
<name>A0A6A4JRF4_APOLU</name>
<dbReference type="InterPro" id="IPR024114">
    <property type="entry name" value="Islet_autoAg_Ica1/Ica1-like"/>
</dbReference>
<dbReference type="PANTHER" id="PTHR10164:SF4">
    <property type="entry name" value="GH23156P"/>
    <property type="match status" value="1"/>
</dbReference>
<feature type="region of interest" description="Disordered" evidence="1">
    <location>
        <begin position="391"/>
        <end position="414"/>
    </location>
</feature>
<organism evidence="2 3">
    <name type="scientific">Apolygus lucorum</name>
    <name type="common">Small green plant bug</name>
    <name type="synonym">Lygocoris lucorum</name>
    <dbReference type="NCBI Taxonomy" id="248454"/>
    <lineage>
        <taxon>Eukaryota</taxon>
        <taxon>Metazoa</taxon>
        <taxon>Ecdysozoa</taxon>
        <taxon>Arthropoda</taxon>
        <taxon>Hexapoda</taxon>
        <taxon>Insecta</taxon>
        <taxon>Pterygota</taxon>
        <taxon>Neoptera</taxon>
        <taxon>Paraneoptera</taxon>
        <taxon>Hemiptera</taxon>
        <taxon>Heteroptera</taxon>
        <taxon>Panheteroptera</taxon>
        <taxon>Cimicomorpha</taxon>
        <taxon>Miridae</taxon>
        <taxon>Mirini</taxon>
        <taxon>Apolygus</taxon>
    </lineage>
</organism>
<dbReference type="OrthoDB" id="2126778at2759"/>
<dbReference type="PROSITE" id="PS50870">
    <property type="entry name" value="AH"/>
    <property type="match status" value="1"/>
</dbReference>
<dbReference type="GO" id="GO:0051049">
    <property type="term" value="P:regulation of transport"/>
    <property type="evidence" value="ECO:0007669"/>
    <property type="project" value="TreeGrafter"/>
</dbReference>
<dbReference type="FunFam" id="1.20.1270.60:FF:000068">
    <property type="entry name" value="Islet cell autoantigen"/>
    <property type="match status" value="1"/>
</dbReference>
<evidence type="ECO:0000313" key="3">
    <source>
        <dbReference type="Proteomes" id="UP000466442"/>
    </source>
</evidence>
<dbReference type="Pfam" id="PF04629">
    <property type="entry name" value="ICA69"/>
    <property type="match status" value="1"/>
</dbReference>
<dbReference type="GO" id="GO:0019904">
    <property type="term" value="F:protein domain specific binding"/>
    <property type="evidence" value="ECO:0007669"/>
    <property type="project" value="InterPro"/>
</dbReference>